<dbReference type="Proteomes" id="UP001241169">
    <property type="component" value="Unassembled WGS sequence"/>
</dbReference>
<dbReference type="EMBL" id="MOPA01000006">
    <property type="protein sequence ID" value="KAK1538513.1"/>
    <property type="molecule type" value="Genomic_DNA"/>
</dbReference>
<feature type="signal peptide" evidence="1">
    <location>
        <begin position="1"/>
        <end position="16"/>
    </location>
</feature>
<sequence>MKFRFIILLSTAVTAAEDENTRWCNHEPSDSDFTCDGRPSVYCCDRILNTLAQPKRKKDLPVKRSCGRQGIHHAACVRTCTSHGHVNTNPYTSAKR</sequence>
<dbReference type="GeneID" id="85376793"/>
<keyword evidence="1" id="KW-0732">Signal</keyword>
<accession>A0ABQ9SM48</accession>
<feature type="chain" id="PRO_5046575348" evidence="1">
    <location>
        <begin position="17"/>
        <end position="96"/>
    </location>
</feature>
<reference evidence="2 3" key="1">
    <citation type="submission" date="2016-10" db="EMBL/GenBank/DDBJ databases">
        <title>The genome sequence of Colletotrichum fioriniae PJ7.</title>
        <authorList>
            <person name="Baroncelli R."/>
        </authorList>
    </citation>
    <scope>NUCLEOTIDE SEQUENCE [LARGE SCALE GENOMIC DNA]</scope>
    <source>
        <strain evidence="2 3">IMI 384185</strain>
    </source>
</reference>
<evidence type="ECO:0000256" key="1">
    <source>
        <dbReference type="SAM" id="SignalP"/>
    </source>
</evidence>
<evidence type="ECO:0000313" key="2">
    <source>
        <dbReference type="EMBL" id="KAK1538513.1"/>
    </source>
</evidence>
<organism evidence="2 3">
    <name type="scientific">Colletotrichum paranaense</name>
    <dbReference type="NCBI Taxonomy" id="1914294"/>
    <lineage>
        <taxon>Eukaryota</taxon>
        <taxon>Fungi</taxon>
        <taxon>Dikarya</taxon>
        <taxon>Ascomycota</taxon>
        <taxon>Pezizomycotina</taxon>
        <taxon>Sordariomycetes</taxon>
        <taxon>Hypocreomycetidae</taxon>
        <taxon>Glomerellales</taxon>
        <taxon>Glomerellaceae</taxon>
        <taxon>Colletotrichum</taxon>
        <taxon>Colletotrichum acutatum species complex</taxon>
    </lineage>
</organism>
<comment type="caution">
    <text evidence="2">The sequence shown here is derived from an EMBL/GenBank/DDBJ whole genome shotgun (WGS) entry which is preliminary data.</text>
</comment>
<dbReference type="RefSeq" id="XP_060349264.1">
    <property type="nucleotide sequence ID" value="XM_060492894.1"/>
</dbReference>
<proteinExistence type="predicted"/>
<protein>
    <submittedName>
        <fullName evidence="2">Uncharacterized protein</fullName>
    </submittedName>
</protein>
<gene>
    <name evidence="2" type="ORF">CPAR01_08626</name>
</gene>
<keyword evidence="3" id="KW-1185">Reference proteome</keyword>
<evidence type="ECO:0000313" key="3">
    <source>
        <dbReference type="Proteomes" id="UP001241169"/>
    </source>
</evidence>
<name>A0ABQ9SM48_9PEZI</name>